<proteinExistence type="predicted"/>
<dbReference type="EMBL" id="JARKHS020027294">
    <property type="protein sequence ID" value="KAK8765479.1"/>
    <property type="molecule type" value="Genomic_DNA"/>
</dbReference>
<dbReference type="PANTHER" id="PTHR31751">
    <property type="entry name" value="SI:CH211-108C17.2-RELATED-RELATED"/>
    <property type="match status" value="1"/>
</dbReference>
<dbReference type="Proteomes" id="UP001321473">
    <property type="component" value="Unassembled WGS sequence"/>
</dbReference>
<accession>A0AAQ4DSN9</accession>
<dbReference type="AlphaFoldDB" id="A0AAQ4DSN9"/>
<organism evidence="1 2">
    <name type="scientific">Amblyomma americanum</name>
    <name type="common">Lone star tick</name>
    <dbReference type="NCBI Taxonomy" id="6943"/>
    <lineage>
        <taxon>Eukaryota</taxon>
        <taxon>Metazoa</taxon>
        <taxon>Ecdysozoa</taxon>
        <taxon>Arthropoda</taxon>
        <taxon>Chelicerata</taxon>
        <taxon>Arachnida</taxon>
        <taxon>Acari</taxon>
        <taxon>Parasitiformes</taxon>
        <taxon>Ixodida</taxon>
        <taxon>Ixodoidea</taxon>
        <taxon>Ixodidae</taxon>
        <taxon>Amblyomminae</taxon>
        <taxon>Amblyomma</taxon>
    </lineage>
</organism>
<evidence type="ECO:0000313" key="1">
    <source>
        <dbReference type="EMBL" id="KAK8765479.1"/>
    </source>
</evidence>
<sequence>MINGKAAGNVLMSAAMLFAGTSPTSVLRMFNYVNVQVFTPRTFYNYQRGYLLPAIDKIWQQQQEELFRQLEGCTVDLAGDGRCDSPGFCAKFLTYSLHVAQLNKILHFEQVQVGECADVQSSTSMEKFAFVKSLNMVKERGLKVASVTTDRHGQVTKYMRMQEPTIRHYYDCWHISKGRTE</sequence>
<protein>
    <submittedName>
        <fullName evidence="1">Uncharacterized protein</fullName>
    </submittedName>
</protein>
<keyword evidence="2" id="KW-1185">Reference proteome</keyword>
<name>A0AAQ4DSN9_AMBAM</name>
<gene>
    <name evidence="1" type="ORF">V5799_031912</name>
</gene>
<evidence type="ECO:0000313" key="2">
    <source>
        <dbReference type="Proteomes" id="UP001321473"/>
    </source>
</evidence>
<dbReference type="PANTHER" id="PTHR31751:SF42">
    <property type="entry name" value="PROTEIN CBG10204"/>
    <property type="match status" value="1"/>
</dbReference>
<comment type="caution">
    <text evidence="1">The sequence shown here is derived from an EMBL/GenBank/DDBJ whole genome shotgun (WGS) entry which is preliminary data.</text>
</comment>
<reference evidence="1 2" key="1">
    <citation type="journal article" date="2023" name="Arcadia Sci">
        <title>De novo assembly of a long-read Amblyomma americanum tick genome.</title>
        <authorList>
            <person name="Chou S."/>
            <person name="Poskanzer K.E."/>
            <person name="Rollins M."/>
            <person name="Thuy-Boun P.S."/>
        </authorList>
    </citation>
    <scope>NUCLEOTIDE SEQUENCE [LARGE SCALE GENOMIC DNA]</scope>
    <source>
        <strain evidence="1">F_SG_1</strain>
        <tissue evidence="1">Salivary glands</tissue>
    </source>
</reference>